<dbReference type="InParanoid" id="A0A0C3JAD5"/>
<evidence type="ECO:0000313" key="1">
    <source>
        <dbReference type="EMBL" id="KIN94641.1"/>
    </source>
</evidence>
<evidence type="ECO:0000313" key="2">
    <source>
        <dbReference type="Proteomes" id="UP000054217"/>
    </source>
</evidence>
<name>A0A0C3JAD5_PISTI</name>
<dbReference type="AlphaFoldDB" id="A0A0C3JAD5"/>
<dbReference type="Proteomes" id="UP000054217">
    <property type="component" value="Unassembled WGS sequence"/>
</dbReference>
<reference evidence="2" key="2">
    <citation type="submission" date="2015-01" db="EMBL/GenBank/DDBJ databases">
        <title>Evolutionary Origins and Diversification of the Mycorrhizal Mutualists.</title>
        <authorList>
            <consortium name="DOE Joint Genome Institute"/>
            <consortium name="Mycorrhizal Genomics Consortium"/>
            <person name="Kohler A."/>
            <person name="Kuo A."/>
            <person name="Nagy L.G."/>
            <person name="Floudas D."/>
            <person name="Copeland A."/>
            <person name="Barry K.W."/>
            <person name="Cichocki N."/>
            <person name="Veneault-Fourrey C."/>
            <person name="LaButti K."/>
            <person name="Lindquist E.A."/>
            <person name="Lipzen A."/>
            <person name="Lundell T."/>
            <person name="Morin E."/>
            <person name="Murat C."/>
            <person name="Riley R."/>
            <person name="Ohm R."/>
            <person name="Sun H."/>
            <person name="Tunlid A."/>
            <person name="Henrissat B."/>
            <person name="Grigoriev I.V."/>
            <person name="Hibbett D.S."/>
            <person name="Martin F."/>
        </authorList>
    </citation>
    <scope>NUCLEOTIDE SEQUENCE [LARGE SCALE GENOMIC DNA]</scope>
    <source>
        <strain evidence="2">Marx 270</strain>
    </source>
</reference>
<gene>
    <name evidence="1" type="ORF">M404DRAFT_374002</name>
</gene>
<sequence>MIGARLPLQIVSATPPQLNLVVCIAAVCSRSDGCHRGLMTFKSQHVNFYSAVYLIRPGTGRHCDDGIVPSRSDYLIRQIRVFPCKTCSSPSKFGRVSSQNTHLFRA</sequence>
<organism evidence="1 2">
    <name type="scientific">Pisolithus tinctorius Marx 270</name>
    <dbReference type="NCBI Taxonomy" id="870435"/>
    <lineage>
        <taxon>Eukaryota</taxon>
        <taxon>Fungi</taxon>
        <taxon>Dikarya</taxon>
        <taxon>Basidiomycota</taxon>
        <taxon>Agaricomycotina</taxon>
        <taxon>Agaricomycetes</taxon>
        <taxon>Agaricomycetidae</taxon>
        <taxon>Boletales</taxon>
        <taxon>Sclerodermatineae</taxon>
        <taxon>Pisolithaceae</taxon>
        <taxon>Pisolithus</taxon>
    </lineage>
</organism>
<protein>
    <submittedName>
        <fullName evidence="1">Uncharacterized protein</fullName>
    </submittedName>
</protein>
<reference evidence="1 2" key="1">
    <citation type="submission" date="2014-04" db="EMBL/GenBank/DDBJ databases">
        <authorList>
            <consortium name="DOE Joint Genome Institute"/>
            <person name="Kuo A."/>
            <person name="Kohler A."/>
            <person name="Costa M.D."/>
            <person name="Nagy L.G."/>
            <person name="Floudas D."/>
            <person name="Copeland A."/>
            <person name="Barry K.W."/>
            <person name="Cichocki N."/>
            <person name="Veneault-Fourrey C."/>
            <person name="LaButti K."/>
            <person name="Lindquist E.A."/>
            <person name="Lipzen A."/>
            <person name="Lundell T."/>
            <person name="Morin E."/>
            <person name="Murat C."/>
            <person name="Sun H."/>
            <person name="Tunlid A."/>
            <person name="Henrissat B."/>
            <person name="Grigoriev I.V."/>
            <person name="Hibbett D.S."/>
            <person name="Martin F."/>
            <person name="Nordberg H.P."/>
            <person name="Cantor M.N."/>
            <person name="Hua S.X."/>
        </authorList>
    </citation>
    <scope>NUCLEOTIDE SEQUENCE [LARGE SCALE GENOMIC DNA]</scope>
    <source>
        <strain evidence="1 2">Marx 270</strain>
    </source>
</reference>
<accession>A0A0C3JAD5</accession>
<proteinExistence type="predicted"/>
<dbReference type="HOGENOM" id="CLU_2224282_0_0_1"/>
<keyword evidence="2" id="KW-1185">Reference proteome</keyword>
<dbReference type="EMBL" id="KN832091">
    <property type="protein sequence ID" value="KIN94641.1"/>
    <property type="molecule type" value="Genomic_DNA"/>
</dbReference>